<dbReference type="InterPro" id="IPR030949">
    <property type="entry name" value="ECF_S_folate_fam"/>
</dbReference>
<dbReference type="eggNOG" id="COG3275">
    <property type="taxonomic scope" value="Bacteria"/>
</dbReference>
<protein>
    <submittedName>
        <fullName evidence="2">Uncharacterized protein</fullName>
    </submittedName>
</protein>
<dbReference type="Pfam" id="PF12822">
    <property type="entry name" value="ECF_trnsprt"/>
    <property type="match status" value="1"/>
</dbReference>
<dbReference type="EMBL" id="AZDZ01000022">
    <property type="protein sequence ID" value="KRK78614.1"/>
    <property type="molecule type" value="Genomic_DNA"/>
</dbReference>
<feature type="transmembrane region" description="Helical" evidence="1">
    <location>
        <begin position="133"/>
        <end position="153"/>
    </location>
</feature>
<gene>
    <name evidence="2" type="ORF">FD03_GL002390</name>
</gene>
<dbReference type="NCBIfam" id="TIGR04518">
    <property type="entry name" value="ECF_S_folT_fam"/>
    <property type="match status" value="1"/>
</dbReference>
<keyword evidence="1" id="KW-1133">Transmembrane helix</keyword>
<comment type="caution">
    <text evidence="2">The sequence shown here is derived from an EMBL/GenBank/DDBJ whole genome shotgun (WGS) entry which is preliminary data.</text>
</comment>
<dbReference type="PATRIC" id="fig|1423775.4.peg.2431"/>
<dbReference type="AlphaFoldDB" id="A0A0R1K4X1"/>
<dbReference type="Gene3D" id="1.10.1760.20">
    <property type="match status" value="1"/>
</dbReference>
<keyword evidence="1" id="KW-0472">Membrane</keyword>
<name>A0A0R1K4X1_9LACO</name>
<feature type="transmembrane region" description="Helical" evidence="1">
    <location>
        <begin position="89"/>
        <end position="112"/>
    </location>
</feature>
<keyword evidence="3" id="KW-1185">Reference proteome</keyword>
<proteinExistence type="predicted"/>
<feature type="transmembrane region" description="Helical" evidence="1">
    <location>
        <begin position="32"/>
        <end position="50"/>
    </location>
</feature>
<reference evidence="2 3" key="1">
    <citation type="journal article" date="2015" name="Genome Announc.">
        <title>Expanding the biotechnology potential of lactobacilli through comparative genomics of 213 strains and associated genera.</title>
        <authorList>
            <person name="Sun Z."/>
            <person name="Harris H.M."/>
            <person name="McCann A."/>
            <person name="Guo C."/>
            <person name="Argimon S."/>
            <person name="Zhang W."/>
            <person name="Yang X."/>
            <person name="Jeffery I.B."/>
            <person name="Cooney J.C."/>
            <person name="Kagawa T.F."/>
            <person name="Liu W."/>
            <person name="Song Y."/>
            <person name="Salvetti E."/>
            <person name="Wrobel A."/>
            <person name="Rasinkangas P."/>
            <person name="Parkhill J."/>
            <person name="Rea M.C."/>
            <person name="O'Sullivan O."/>
            <person name="Ritari J."/>
            <person name="Douillard F.P."/>
            <person name="Paul Ross R."/>
            <person name="Yang R."/>
            <person name="Briner A.E."/>
            <person name="Felis G.E."/>
            <person name="de Vos W.M."/>
            <person name="Barrangou R."/>
            <person name="Klaenhammer T.R."/>
            <person name="Caufield P.W."/>
            <person name="Cui Y."/>
            <person name="Zhang H."/>
            <person name="O'Toole P.W."/>
        </authorList>
    </citation>
    <scope>NUCLEOTIDE SEQUENCE [LARGE SCALE GENOMIC DNA]</scope>
    <source>
        <strain evidence="2 3">DSM 19682</strain>
    </source>
</reference>
<feature type="transmembrane region" description="Helical" evidence="1">
    <location>
        <begin position="62"/>
        <end position="83"/>
    </location>
</feature>
<dbReference type="InterPro" id="IPR024529">
    <property type="entry name" value="ECF_trnsprt_substrate-spec"/>
</dbReference>
<dbReference type="GO" id="GO:0022857">
    <property type="term" value="F:transmembrane transporter activity"/>
    <property type="evidence" value="ECO:0007669"/>
    <property type="project" value="InterPro"/>
</dbReference>
<accession>A0A0R1K4X1</accession>
<dbReference type="Proteomes" id="UP000051248">
    <property type="component" value="Unassembled WGS sequence"/>
</dbReference>
<evidence type="ECO:0000313" key="3">
    <source>
        <dbReference type="Proteomes" id="UP000051248"/>
    </source>
</evidence>
<sequence>MGLLIALMIVLSQVFGFETQLLKITFDFIPQVVMASLFGPLWTGMGSVIADLIGSTVLGKGAFFIGFTLNAFITGILYGYFFYKKPISWKNAFLCVLLNTLIISLFLTPLWLSIMYKIPFTDGRLWMIRIVKALIMLPLQTTMIVFFGNVIPFKSLSKRFAA</sequence>
<evidence type="ECO:0000313" key="2">
    <source>
        <dbReference type="EMBL" id="KRK78614.1"/>
    </source>
</evidence>
<organism evidence="2 3">
    <name type="scientific">Companilactobacillus nodensis DSM 19682 = JCM 14932 = NBRC 107160</name>
    <dbReference type="NCBI Taxonomy" id="1423775"/>
    <lineage>
        <taxon>Bacteria</taxon>
        <taxon>Bacillati</taxon>
        <taxon>Bacillota</taxon>
        <taxon>Bacilli</taxon>
        <taxon>Lactobacillales</taxon>
        <taxon>Lactobacillaceae</taxon>
        <taxon>Companilactobacillus</taxon>
    </lineage>
</organism>
<evidence type="ECO:0000256" key="1">
    <source>
        <dbReference type="SAM" id="Phobius"/>
    </source>
</evidence>
<keyword evidence="1" id="KW-0812">Transmembrane</keyword>
<dbReference type="STRING" id="1423775.FD03_GL002390"/>